<feature type="region of interest" description="Disordered" evidence="1">
    <location>
        <begin position="221"/>
        <end position="240"/>
    </location>
</feature>
<accession>A0A2Z3GNA9</accession>
<reference evidence="4" key="1">
    <citation type="submission" date="2018-04" db="EMBL/GenBank/DDBJ databases">
        <title>Complete genome of Antarctic heterotrophic bacterium Hymenobacter nivis.</title>
        <authorList>
            <person name="Terashima M."/>
        </authorList>
    </citation>
    <scope>NUCLEOTIDE SEQUENCE [LARGE SCALE GENOMIC DNA]</scope>
    <source>
        <strain evidence="4">NBRC 111535</strain>
    </source>
</reference>
<keyword evidence="2" id="KW-1133">Transmembrane helix</keyword>
<feature type="compositionally biased region" description="Pro residues" evidence="1">
    <location>
        <begin position="229"/>
        <end position="240"/>
    </location>
</feature>
<name>A0A2Z3GNA9_9BACT</name>
<feature type="transmembrane region" description="Helical" evidence="2">
    <location>
        <begin position="89"/>
        <end position="111"/>
    </location>
</feature>
<keyword evidence="2" id="KW-0812">Transmembrane</keyword>
<evidence type="ECO:0000313" key="4">
    <source>
        <dbReference type="Proteomes" id="UP000245999"/>
    </source>
</evidence>
<keyword evidence="2" id="KW-0472">Membrane</keyword>
<dbReference type="AlphaFoldDB" id="A0A2Z3GNA9"/>
<protein>
    <submittedName>
        <fullName evidence="3">Uncharacterized protein</fullName>
    </submittedName>
</protein>
<organism evidence="3 4">
    <name type="scientific">Hymenobacter nivis</name>
    <dbReference type="NCBI Taxonomy" id="1850093"/>
    <lineage>
        <taxon>Bacteria</taxon>
        <taxon>Pseudomonadati</taxon>
        <taxon>Bacteroidota</taxon>
        <taxon>Cytophagia</taxon>
        <taxon>Cytophagales</taxon>
        <taxon>Hymenobacteraceae</taxon>
        <taxon>Hymenobacter</taxon>
    </lineage>
</organism>
<feature type="transmembrane region" description="Helical" evidence="2">
    <location>
        <begin position="123"/>
        <end position="146"/>
    </location>
</feature>
<proteinExistence type="predicted"/>
<dbReference type="RefSeq" id="WP_109656923.1">
    <property type="nucleotide sequence ID" value="NZ_CP029145.1"/>
</dbReference>
<evidence type="ECO:0000256" key="1">
    <source>
        <dbReference type="SAM" id="MobiDB-lite"/>
    </source>
</evidence>
<feature type="transmembrane region" description="Helical" evidence="2">
    <location>
        <begin position="187"/>
        <end position="206"/>
    </location>
</feature>
<keyword evidence="4" id="KW-1185">Reference proteome</keyword>
<feature type="transmembrane region" description="Helical" evidence="2">
    <location>
        <begin position="152"/>
        <end position="175"/>
    </location>
</feature>
<dbReference type="EMBL" id="CP029145">
    <property type="protein sequence ID" value="AWM33871.1"/>
    <property type="molecule type" value="Genomic_DNA"/>
</dbReference>
<dbReference type="Proteomes" id="UP000245999">
    <property type="component" value="Chromosome"/>
</dbReference>
<evidence type="ECO:0000313" key="3">
    <source>
        <dbReference type="EMBL" id="AWM33871.1"/>
    </source>
</evidence>
<dbReference type="KEGG" id="hnv:DDQ68_14380"/>
<evidence type="ECO:0000256" key="2">
    <source>
        <dbReference type="SAM" id="Phobius"/>
    </source>
</evidence>
<gene>
    <name evidence="3" type="ORF">DDQ68_14380</name>
</gene>
<sequence length="240" mass="25924">MEDYAAKMQAKSLAELHQYVSGYAQYRDAAVLAALAELRRRGQPAPEEDDLRPGLETAVAQQRTEDDAAEVVRRREAPFDPDTAEGPELFSPGTIVLFSLMFSMLAGGVLLGTNLFRLRRTQALAGLVAFMVGCLLAGGFALRWAAAAANPTALLLVPVVVNVVALAAFFLWFWPRYVGTEPYRSRSWLLPFLLFMAVVLVLRSFLPMLKDERGAPLIPGSAPALPSAAPGPPAAPTKSV</sequence>
<dbReference type="OrthoDB" id="882708at2"/>